<evidence type="ECO:0000259" key="1">
    <source>
        <dbReference type="Pfam" id="PF00668"/>
    </source>
</evidence>
<feature type="domain" description="Condensation" evidence="1">
    <location>
        <begin position="199"/>
        <end position="622"/>
    </location>
</feature>
<sequence length="827" mass="97506">MGNGTAKMDTFTKEYPLTSYQKDIWMQQKIHSEMPFYNIGGYIEVNGEVDYDMLSEALNIVVNEDDILRIIMGEREGEPFYKFLPRMNYKIEYHDFAVYKDSREYSIEWQKKEFTKAFNIYEGMFKVVLIKIAEERNHILLKFHHLIIDQLDISLLYKRLVDIYNSLIPTGMEVELVRWLPISDLQHIEKIDSQEEITGEVPLTPIQKTFFSWKLFKPNQFNQSIMIMAKEGFSEKAIKETLTAIVKHHDILRAVFKSGNQEILSINNSKLFQFKKYDLRDLSNSDIEETVRYENNKLQSTFDLSNGPLVKAALYQTVDGDHLIVCIHHLVVDSFSWRILIEDFQTGYNQYIDNEEISLPKKLTSYKEWANELSEYSQSEKILKEIEYWEKINKDLIYGKIANNSSGKEYGYGKFTFHFDLEKTSKLLHEVGKIYDTEINDVLLGSLVMAYKLWRGKKKLVLKLEDHGRERISEKIQIDRTVGWFTSIFPIVLEATDSLEKSIVNTKEMLRNIPEHGIGYNVIKQSGIYEMPEMEVDISFNYLGEFKIRDDVKGKFENSYLSRGNDISKDNVFSNIIFNGSVIDGEFNMEVWYNKNNYSQRAIEELVKCYEGMLNQVIENFMSAKGKNRNDIKKEKNEIEIFIREILPVKQYDISNFVNTKLFKELTFYDDKNRDSQPEAFETFKHEKFFMLEIVEEICCERVEILGTICQKDIITIIRETVKEQGVFRISHDKDNKRVYQHKYKENWYLPYIDISNNDNIKEKFEILESVLNIPELFEDNRLLAKIVIVKVALDKHYIYFYVQAALRDEISIEILGESIKVKCFLH</sequence>
<dbReference type="Gene3D" id="3.30.559.30">
    <property type="entry name" value="Nonribosomal peptide synthetase, condensation domain"/>
    <property type="match status" value="1"/>
</dbReference>
<accession>D9STR5</accession>
<dbReference type="KEGG" id="ccb:Clocel_3109"/>
<dbReference type="eggNOG" id="COG1020">
    <property type="taxonomic scope" value="Bacteria"/>
</dbReference>
<keyword evidence="2" id="KW-0413">Isomerase</keyword>
<dbReference type="InterPro" id="IPR001242">
    <property type="entry name" value="Condensation_dom"/>
</dbReference>
<dbReference type="STRING" id="573061.Clocel_3109"/>
<dbReference type="AlphaFoldDB" id="D9STR5"/>
<dbReference type="NCBIfam" id="TIGR01720">
    <property type="entry name" value="NRPS-para261"/>
    <property type="match status" value="1"/>
</dbReference>
<dbReference type="OrthoDB" id="51171at2"/>
<dbReference type="EC" id="5.1.1.11" evidence="2"/>
<dbReference type="EMBL" id="CP002160">
    <property type="protein sequence ID" value="ADL52799.1"/>
    <property type="molecule type" value="Genomic_DNA"/>
</dbReference>
<evidence type="ECO:0000313" key="3">
    <source>
        <dbReference type="Proteomes" id="UP000002730"/>
    </source>
</evidence>
<dbReference type="GO" id="GO:0047462">
    <property type="term" value="F:phenylalanine racemase (ATP-hydrolyzing) activity"/>
    <property type="evidence" value="ECO:0007669"/>
    <property type="project" value="UniProtKB-EC"/>
</dbReference>
<dbReference type="HOGENOM" id="CLU_342475_0_0_9"/>
<dbReference type="SUPFAM" id="SSF52777">
    <property type="entry name" value="CoA-dependent acyltransferases"/>
    <property type="match status" value="3"/>
</dbReference>
<reference evidence="2 3" key="1">
    <citation type="submission" date="2010-08" db="EMBL/GenBank/DDBJ databases">
        <title>Complete sequence of Clostridium cellulovorans 743B.</title>
        <authorList>
            <consortium name="US DOE Joint Genome Institute"/>
            <person name="Lucas S."/>
            <person name="Copeland A."/>
            <person name="Lapidus A."/>
            <person name="Cheng J.-F."/>
            <person name="Bruce D."/>
            <person name="Goodwin L."/>
            <person name="Pitluck S."/>
            <person name="Chertkov O."/>
            <person name="Detter J.C."/>
            <person name="Han C."/>
            <person name="Tapia R."/>
            <person name="Land M."/>
            <person name="Hauser L."/>
            <person name="Chang Y.-J."/>
            <person name="Jeffries C."/>
            <person name="Kyrpides N."/>
            <person name="Ivanova N."/>
            <person name="Mikhailova N."/>
            <person name="Hemme C.L."/>
            <person name="Woyke T."/>
        </authorList>
    </citation>
    <scope>NUCLEOTIDE SEQUENCE [LARGE SCALE GENOMIC DNA]</scope>
    <source>
        <strain evidence="3">ATCC 35296 / DSM 3052 / OCM 3 / 743B</strain>
    </source>
</reference>
<dbReference type="InterPro" id="IPR010060">
    <property type="entry name" value="NRPS_synth"/>
</dbReference>
<dbReference type="Pfam" id="PF00668">
    <property type="entry name" value="Condensation"/>
    <property type="match status" value="2"/>
</dbReference>
<dbReference type="PANTHER" id="PTHR45398:SF1">
    <property type="entry name" value="ENZYME, PUTATIVE (JCVI)-RELATED"/>
    <property type="match status" value="1"/>
</dbReference>
<dbReference type="GO" id="GO:0008610">
    <property type="term" value="P:lipid biosynthetic process"/>
    <property type="evidence" value="ECO:0007669"/>
    <property type="project" value="UniProtKB-ARBA"/>
</dbReference>
<evidence type="ECO:0000313" key="2">
    <source>
        <dbReference type="EMBL" id="ADL52799.1"/>
    </source>
</evidence>
<name>D9STR5_CLOC7</name>
<proteinExistence type="predicted"/>
<dbReference type="PANTHER" id="PTHR45398">
    <property type="match status" value="1"/>
</dbReference>
<dbReference type="InterPro" id="IPR023213">
    <property type="entry name" value="CAT-like_dom_sf"/>
</dbReference>
<protein>
    <submittedName>
        <fullName evidence="2">Phenylalanine racemase (ATP-hydrolyzing)</fullName>
        <ecNumber evidence="2">5.1.1.11</ecNumber>
    </submittedName>
</protein>
<organism evidence="2 3">
    <name type="scientific">Clostridium cellulovorans (strain ATCC 35296 / DSM 3052 / OCM 3 / 743B)</name>
    <dbReference type="NCBI Taxonomy" id="573061"/>
    <lineage>
        <taxon>Bacteria</taxon>
        <taxon>Bacillati</taxon>
        <taxon>Bacillota</taxon>
        <taxon>Clostridia</taxon>
        <taxon>Eubacteriales</taxon>
        <taxon>Clostridiaceae</taxon>
        <taxon>Clostridium</taxon>
    </lineage>
</organism>
<dbReference type="RefSeq" id="WP_010075898.1">
    <property type="nucleotide sequence ID" value="NC_014393.1"/>
</dbReference>
<gene>
    <name evidence="2" type="ordered locus">Clocel_3109</name>
</gene>
<keyword evidence="3" id="KW-1185">Reference proteome</keyword>
<feature type="domain" description="Condensation" evidence="1">
    <location>
        <begin position="13"/>
        <end position="167"/>
    </location>
</feature>
<dbReference type="Gene3D" id="3.30.559.10">
    <property type="entry name" value="Chloramphenicol acetyltransferase-like domain"/>
    <property type="match status" value="2"/>
</dbReference>
<dbReference type="Proteomes" id="UP000002730">
    <property type="component" value="Chromosome"/>
</dbReference>